<dbReference type="RefSeq" id="WP_011166028.1">
    <property type="nucleotide sequence ID" value="NC_005363.1"/>
</dbReference>
<dbReference type="STRING" id="264462.Bd3719"/>
<dbReference type="Proteomes" id="UP000008080">
    <property type="component" value="Chromosome"/>
</dbReference>
<proteinExistence type="predicted"/>
<organism evidence="2 3">
    <name type="scientific">Bdellovibrio bacteriovorus (strain ATCC 15356 / DSM 50701 / NCIMB 9529 / HD100)</name>
    <dbReference type="NCBI Taxonomy" id="264462"/>
    <lineage>
        <taxon>Bacteria</taxon>
        <taxon>Pseudomonadati</taxon>
        <taxon>Bdellovibrionota</taxon>
        <taxon>Bdellovibrionia</taxon>
        <taxon>Bdellovibrionales</taxon>
        <taxon>Pseudobdellovibrionaceae</taxon>
        <taxon>Bdellovibrio</taxon>
    </lineage>
</organism>
<evidence type="ECO:0008006" key="4">
    <source>
        <dbReference type="Google" id="ProtNLM"/>
    </source>
</evidence>
<sequence>MKLVLTAITGAALMLTSCQQSSKGGTSTGNPLVSFKLTASSAPATLTAQSSRFRLPWLEFLLKPAMALPPPALQDSGGLVVTLSHAWIAVKEVEFKATEVAGQDEVDGDEISFEGPFVVDLLTSQPESFGQARIGTSTLRRIKMQLHNTDTLPAAAPAQMLNKSIYWNGTVNGHAFSISSREGYEYELGGSNGVSLSENSSILMSIQIANLFKKIDLSGISSDTVIDEQNRFAAVNPCPLIDASASDIYTCFTKGLESESNVGRDDDGDDDLGDSDDTVK</sequence>
<keyword evidence="3" id="KW-1185">Reference proteome</keyword>
<dbReference type="AlphaFoldDB" id="Q6MH42"/>
<dbReference type="GeneID" id="93014501"/>
<dbReference type="EMBL" id="BX842656">
    <property type="protein sequence ID" value="CAE81085.1"/>
    <property type="molecule type" value="Genomic_DNA"/>
</dbReference>
<accession>Q6MH42</accession>
<evidence type="ECO:0000313" key="2">
    <source>
        <dbReference type="EMBL" id="CAE81085.1"/>
    </source>
</evidence>
<name>Q6MH42_BDEBA</name>
<evidence type="ECO:0000313" key="3">
    <source>
        <dbReference type="Proteomes" id="UP000008080"/>
    </source>
</evidence>
<dbReference type="PROSITE" id="PS51257">
    <property type="entry name" value="PROKAR_LIPOPROTEIN"/>
    <property type="match status" value="1"/>
</dbReference>
<protein>
    <recommendedName>
        <fullName evidence="4">Lipoprotein</fullName>
    </recommendedName>
</protein>
<gene>
    <name evidence="2" type="ordered locus">Bd3719</name>
</gene>
<dbReference type="KEGG" id="bba:Bd3719"/>
<feature type="region of interest" description="Disordered" evidence="1">
    <location>
        <begin position="258"/>
        <end position="280"/>
    </location>
</feature>
<dbReference type="eggNOG" id="ENOG5030HNZ">
    <property type="taxonomic scope" value="Bacteria"/>
</dbReference>
<reference evidence="2 3" key="1">
    <citation type="journal article" date="2004" name="Science">
        <title>A predator unmasked: life cycle of Bdellovibrio bacteriovorus from a genomic perspective.</title>
        <authorList>
            <person name="Rendulic S."/>
            <person name="Jagtap P."/>
            <person name="Rosinus A."/>
            <person name="Eppinger M."/>
            <person name="Baar C."/>
            <person name="Lanz C."/>
            <person name="Keller H."/>
            <person name="Lambert C."/>
            <person name="Evans K.J."/>
            <person name="Goesmann A."/>
            <person name="Meyer F."/>
            <person name="Sockett R.E."/>
            <person name="Schuster S.C."/>
        </authorList>
    </citation>
    <scope>NUCLEOTIDE SEQUENCE [LARGE SCALE GENOMIC DNA]</scope>
    <source>
        <strain evidence="3">ATCC 15356 / DSM 50701 / NCIMB 9529 / HD100</strain>
    </source>
</reference>
<feature type="compositionally biased region" description="Acidic residues" evidence="1">
    <location>
        <begin position="266"/>
        <end position="280"/>
    </location>
</feature>
<evidence type="ECO:0000256" key="1">
    <source>
        <dbReference type="SAM" id="MobiDB-lite"/>
    </source>
</evidence>
<dbReference type="HOGENOM" id="CLU_978824_0_0_7"/>